<evidence type="ECO:0000259" key="17">
    <source>
        <dbReference type="PROSITE" id="PS51669"/>
    </source>
</evidence>
<dbReference type="PANTHER" id="PTHR43105:SF9">
    <property type="entry name" value="NADPH-FE(3+) OXIDOREDUCTASE SUBUNIT ALPHA"/>
    <property type="match status" value="1"/>
</dbReference>
<dbReference type="GO" id="GO:0045333">
    <property type="term" value="P:cellular respiration"/>
    <property type="evidence" value="ECO:0007669"/>
    <property type="project" value="UniProtKB-ARBA"/>
</dbReference>
<dbReference type="GO" id="GO:0042128">
    <property type="term" value="P:nitrate assimilation"/>
    <property type="evidence" value="ECO:0007669"/>
    <property type="project" value="UniProtKB-KW"/>
</dbReference>
<sequence>MTQTVTGTTVRTTCPYCGVGCGVLANATADGTVAITGDPAHPANRGRLCSKGTALGETLDLDGRLLHPEIAGKRVSWDEATRAVADTFSRTIAEHGPDAVAFYVSGQILTEDYAIANKLMKGFIGTANIDTNSRLCMASSVAGHTRAFGTDTVPGCYEDLEEADLVVLVGSNTAWCHPVLFQRLMAARDARANLAIVVIDPRRTATATFADLHLPLAPGSDVALFNGLLAHLHDAGALDQDYIAAHTEGFEAALEQAHETGLEGACALTGLDAPALRRFYDLFARTERVVTVYSQGVNQSTSGSDKVNAILNCHLATGRIGRPGMGPFSVTGQPNAMGGREVGGLANQLACHMELENPAHRAIVQSVWRAPVIADKPGLKAVDMFRAVADGRIRAIWIMGTNPVDSLPEADLVRRALEACPFVVVSDVMHDTDTTQVADVLLPAAGWGEKDGTVTNSARQISRQRAFLAPAGEARPDWRIIRDVAHAMGFEEAFDYAGPADIFREHARLSTEKNDGTRDFDIGACADITNDAYATLEPFQWPRPAGRSDGAPTRFFAQGGFYTPRRRARFIATPPKQSASTPNDAFPLVLNTGRIRDHWHTMTRTAKSPRLSRHIAEPFIEIHPKDAEYFDIRPASLVRVANRYGAAVVRALVSNAARPGAVFVPFHWAGQWAANARINALVTGHTDPVSGQPETKSAAVSIRPFEAAWHGFAIVSDKPAKIEADYWALAKTEVGWRVELAGTDTPQDWQARARGLLGLPGEGNDHCNTDIVSFSDARAGRHRFAAFAGGRVVAALFIDREPVAVSRNWAIEHIQTGGNRLALLAGRPGADMPDPGAIVCSCFSIGVNQICDLITSGRATNVAEVGAVLKAGTNCGSCRSEIRSLIDDARLPQAM</sequence>
<comment type="caution">
    <text evidence="18">The sequence shown here is derived from an EMBL/GenBank/DDBJ whole genome shotgun (WGS) entry which is preliminary data.</text>
</comment>
<accession>A0A2T5VHG5</accession>
<evidence type="ECO:0000256" key="2">
    <source>
        <dbReference type="ARBA" id="ARBA00001966"/>
    </source>
</evidence>
<dbReference type="InterPro" id="IPR006656">
    <property type="entry name" value="Mopterin_OxRdtase"/>
</dbReference>
<dbReference type="GO" id="GO:0016020">
    <property type="term" value="C:membrane"/>
    <property type="evidence" value="ECO:0007669"/>
    <property type="project" value="TreeGrafter"/>
</dbReference>
<dbReference type="Proteomes" id="UP000244081">
    <property type="component" value="Unassembled WGS sequence"/>
</dbReference>
<dbReference type="InterPro" id="IPR006963">
    <property type="entry name" value="Mopterin_OxRdtase_4Fe-4S_dom"/>
</dbReference>
<feature type="domain" description="4Fe-4S Mo/W bis-MGD-type" evidence="17">
    <location>
        <begin position="7"/>
        <end position="63"/>
    </location>
</feature>
<keyword evidence="11" id="KW-0408">Iron</keyword>
<evidence type="ECO:0000256" key="8">
    <source>
        <dbReference type="ARBA" id="ARBA00022764"/>
    </source>
</evidence>
<evidence type="ECO:0000256" key="9">
    <source>
        <dbReference type="ARBA" id="ARBA00022982"/>
    </source>
</evidence>
<keyword evidence="13" id="KW-0534">Nitrate assimilation</keyword>
<evidence type="ECO:0000256" key="6">
    <source>
        <dbReference type="ARBA" id="ARBA00022723"/>
    </source>
</evidence>
<dbReference type="GO" id="GO:1990204">
    <property type="term" value="C:oxidoreductase complex"/>
    <property type="evidence" value="ECO:0007669"/>
    <property type="project" value="UniProtKB-ARBA"/>
</dbReference>
<keyword evidence="9" id="KW-0249">Electron transport</keyword>
<gene>
    <name evidence="18" type="ORF">C8N35_1011251</name>
</gene>
<evidence type="ECO:0000256" key="4">
    <source>
        <dbReference type="ARBA" id="ARBA00022485"/>
    </source>
</evidence>
<dbReference type="SMART" id="SM00926">
    <property type="entry name" value="Molybdop_Fe4S4"/>
    <property type="match status" value="1"/>
</dbReference>
<dbReference type="SUPFAM" id="SSF53706">
    <property type="entry name" value="Formate dehydrogenase/DMSO reductase, domains 1-3"/>
    <property type="match status" value="1"/>
</dbReference>
<dbReference type="RefSeq" id="WP_107988665.1">
    <property type="nucleotide sequence ID" value="NZ_QAYG01000001.1"/>
</dbReference>
<reference evidence="18 19" key="1">
    <citation type="submission" date="2018-04" db="EMBL/GenBank/DDBJ databases">
        <title>Genomic Encyclopedia of Archaeal and Bacterial Type Strains, Phase II (KMG-II): from individual species to whole genera.</title>
        <authorList>
            <person name="Goeker M."/>
        </authorList>
    </citation>
    <scope>NUCLEOTIDE SEQUENCE [LARGE SCALE GENOMIC DNA]</scope>
    <source>
        <strain evidence="18 19">DSM 23382</strain>
    </source>
</reference>
<dbReference type="GO" id="GO:0050140">
    <property type="term" value="F:nitrate reductase (cytochrome) activity"/>
    <property type="evidence" value="ECO:0007669"/>
    <property type="project" value="UniProtKB-EC"/>
</dbReference>
<name>A0A2T5VHG5_9HYPH</name>
<dbReference type="InterPro" id="IPR027467">
    <property type="entry name" value="MopterinOxRdtase_cofactor_BS"/>
</dbReference>
<dbReference type="GO" id="GO:0051539">
    <property type="term" value="F:4 iron, 4 sulfur cluster binding"/>
    <property type="evidence" value="ECO:0007669"/>
    <property type="project" value="UniProtKB-KW"/>
</dbReference>
<dbReference type="PROSITE" id="PS00551">
    <property type="entry name" value="MOLYBDOPTERIN_PROK_1"/>
    <property type="match status" value="1"/>
</dbReference>
<comment type="cofactor">
    <cofactor evidence="2">
        <name>[4Fe-4S] cluster</name>
        <dbReference type="ChEBI" id="CHEBI:49883"/>
    </cofactor>
</comment>
<dbReference type="CDD" id="cd02754">
    <property type="entry name" value="MopB_Nitrate-R-NapA-like"/>
    <property type="match status" value="1"/>
</dbReference>
<dbReference type="Gene3D" id="2.40.40.20">
    <property type="match status" value="1"/>
</dbReference>
<proteinExistence type="inferred from homology"/>
<evidence type="ECO:0000256" key="10">
    <source>
        <dbReference type="ARBA" id="ARBA00023002"/>
    </source>
</evidence>
<evidence type="ECO:0000256" key="14">
    <source>
        <dbReference type="ARBA" id="ARBA00052176"/>
    </source>
</evidence>
<evidence type="ECO:0000256" key="12">
    <source>
        <dbReference type="ARBA" id="ARBA00023014"/>
    </source>
</evidence>
<keyword evidence="12" id="KW-0411">Iron-sulfur</keyword>
<keyword evidence="5" id="KW-0500">Molybdenum</keyword>
<dbReference type="InterPro" id="IPR050123">
    <property type="entry name" value="Prok_molybdopt-oxidoreductase"/>
</dbReference>
<keyword evidence="19" id="KW-1185">Reference proteome</keyword>
<dbReference type="InterPro" id="IPR007419">
    <property type="entry name" value="BFD-like_2Fe2S-bd_dom"/>
</dbReference>
<dbReference type="EC" id="1.9.6.1" evidence="16"/>
<dbReference type="Gene3D" id="3.40.50.740">
    <property type="match status" value="1"/>
</dbReference>
<dbReference type="InterPro" id="IPR009010">
    <property type="entry name" value="Asp_de-COase-like_dom_sf"/>
</dbReference>
<evidence type="ECO:0000256" key="13">
    <source>
        <dbReference type="ARBA" id="ARBA00023063"/>
    </source>
</evidence>
<evidence type="ECO:0000313" key="18">
    <source>
        <dbReference type="EMBL" id="PTW63200.1"/>
    </source>
</evidence>
<dbReference type="SUPFAM" id="SSF50692">
    <property type="entry name" value="ADC-like"/>
    <property type="match status" value="1"/>
</dbReference>
<keyword evidence="6" id="KW-0479">Metal-binding</keyword>
<dbReference type="InterPro" id="IPR041854">
    <property type="entry name" value="BFD-like_2Fe2S-bd_dom_sf"/>
</dbReference>
<dbReference type="Pfam" id="PF01568">
    <property type="entry name" value="Molydop_binding"/>
    <property type="match status" value="1"/>
</dbReference>
<dbReference type="GO" id="GO:0043546">
    <property type="term" value="F:molybdopterin cofactor binding"/>
    <property type="evidence" value="ECO:0007669"/>
    <property type="project" value="InterPro"/>
</dbReference>
<dbReference type="InterPro" id="IPR006657">
    <property type="entry name" value="MoPterin_dinucl-bd_dom"/>
</dbReference>
<keyword evidence="10" id="KW-0560">Oxidoreductase</keyword>
<dbReference type="InterPro" id="IPR041957">
    <property type="entry name" value="CT_Nitrate-R-NapA-like"/>
</dbReference>
<keyword evidence="7" id="KW-0732">Signal</keyword>
<dbReference type="GO" id="GO:0046872">
    <property type="term" value="F:metal ion binding"/>
    <property type="evidence" value="ECO:0007669"/>
    <property type="project" value="UniProtKB-KW"/>
</dbReference>
<dbReference type="Pfam" id="PF04324">
    <property type="entry name" value="Fer2_BFD"/>
    <property type="match status" value="1"/>
</dbReference>
<dbReference type="AlphaFoldDB" id="A0A2T5VHG5"/>
<evidence type="ECO:0000313" key="19">
    <source>
        <dbReference type="Proteomes" id="UP000244081"/>
    </source>
</evidence>
<keyword evidence="9" id="KW-0813">Transport</keyword>
<evidence type="ECO:0000256" key="11">
    <source>
        <dbReference type="ARBA" id="ARBA00023004"/>
    </source>
</evidence>
<dbReference type="Gene3D" id="2.20.25.90">
    <property type="entry name" value="ADC-like domains"/>
    <property type="match status" value="1"/>
</dbReference>
<dbReference type="Pfam" id="PF00384">
    <property type="entry name" value="Molybdopterin"/>
    <property type="match status" value="1"/>
</dbReference>
<dbReference type="OrthoDB" id="9816402at2"/>
<dbReference type="EMBL" id="QAYG01000001">
    <property type="protein sequence ID" value="PTW63200.1"/>
    <property type="molecule type" value="Genomic_DNA"/>
</dbReference>
<comment type="similarity">
    <text evidence="3">Belongs to the prokaryotic molybdopterin-containing oxidoreductase family. NasA/NapA/NarB subfamily.</text>
</comment>
<dbReference type="Gene3D" id="3.40.228.10">
    <property type="entry name" value="Dimethylsulfoxide Reductase, domain 2"/>
    <property type="match status" value="1"/>
</dbReference>
<comment type="cofactor">
    <cofactor evidence="1">
        <name>Mo-bis(molybdopterin guanine dinucleotide)</name>
        <dbReference type="ChEBI" id="CHEBI:60539"/>
    </cofactor>
</comment>
<dbReference type="PROSITE" id="PS51669">
    <property type="entry name" value="4FE4S_MOW_BIS_MGD"/>
    <property type="match status" value="1"/>
</dbReference>
<evidence type="ECO:0000256" key="3">
    <source>
        <dbReference type="ARBA" id="ARBA00008747"/>
    </source>
</evidence>
<dbReference type="FunFam" id="2.40.40.20:FF:000005">
    <property type="entry name" value="Periplasmic nitrate reductase"/>
    <property type="match status" value="1"/>
</dbReference>
<dbReference type="CDD" id="cd02791">
    <property type="entry name" value="MopB_CT_Nitrate-R-NapA-like"/>
    <property type="match status" value="1"/>
</dbReference>
<evidence type="ECO:0000256" key="5">
    <source>
        <dbReference type="ARBA" id="ARBA00022505"/>
    </source>
</evidence>
<evidence type="ECO:0000256" key="1">
    <source>
        <dbReference type="ARBA" id="ARBA00001942"/>
    </source>
</evidence>
<dbReference type="Gene3D" id="1.10.10.1100">
    <property type="entry name" value="BFD-like [2Fe-2S]-binding domain"/>
    <property type="match status" value="1"/>
</dbReference>
<dbReference type="PANTHER" id="PTHR43105">
    <property type="entry name" value="RESPIRATORY NITRATE REDUCTASE"/>
    <property type="match status" value="1"/>
</dbReference>
<comment type="function">
    <text evidence="15">Catalytic subunit of the periplasmic nitrate reductase complex NapAB. Receives electrons from NapB and catalyzes the reduction of nitrate to nitrite.</text>
</comment>
<keyword evidence="8" id="KW-0574">Periplasm</keyword>
<evidence type="ECO:0000256" key="15">
    <source>
        <dbReference type="ARBA" id="ARBA00055000"/>
    </source>
</evidence>
<dbReference type="Pfam" id="PF04879">
    <property type="entry name" value="Molybdop_Fe4S4"/>
    <property type="match status" value="1"/>
</dbReference>
<organism evidence="18 19">
    <name type="scientific">Breoghania corrubedonensis</name>
    <dbReference type="NCBI Taxonomy" id="665038"/>
    <lineage>
        <taxon>Bacteria</taxon>
        <taxon>Pseudomonadati</taxon>
        <taxon>Pseudomonadota</taxon>
        <taxon>Alphaproteobacteria</taxon>
        <taxon>Hyphomicrobiales</taxon>
        <taxon>Stappiaceae</taxon>
        <taxon>Breoghania</taxon>
    </lineage>
</organism>
<comment type="catalytic activity">
    <reaction evidence="14">
        <text>2 Fe(II)-[cytochrome] + nitrate + 2 H(+) = 2 Fe(III)-[cytochrome] + nitrite + H2O</text>
        <dbReference type="Rhea" id="RHEA:12909"/>
        <dbReference type="Rhea" id="RHEA-COMP:11777"/>
        <dbReference type="Rhea" id="RHEA-COMP:11778"/>
        <dbReference type="ChEBI" id="CHEBI:15377"/>
        <dbReference type="ChEBI" id="CHEBI:15378"/>
        <dbReference type="ChEBI" id="CHEBI:16301"/>
        <dbReference type="ChEBI" id="CHEBI:17632"/>
        <dbReference type="ChEBI" id="CHEBI:29033"/>
        <dbReference type="ChEBI" id="CHEBI:29034"/>
        <dbReference type="EC" id="1.9.6.1"/>
    </reaction>
</comment>
<keyword evidence="4" id="KW-0004">4Fe-4S</keyword>
<evidence type="ECO:0000256" key="16">
    <source>
        <dbReference type="ARBA" id="ARBA00067026"/>
    </source>
</evidence>
<protein>
    <recommendedName>
        <fullName evidence="16">nitrate reductase (cytochrome)</fullName>
        <ecNumber evidence="16">1.9.6.1</ecNumber>
    </recommendedName>
</protein>
<evidence type="ECO:0000256" key="7">
    <source>
        <dbReference type="ARBA" id="ARBA00022729"/>
    </source>
</evidence>